<sequence length="476" mass="55386">MINLYKALFKELDENDIVVSVWKSLDRLDCFISGNEDLDLWVSVKYKGLFEKTLNSLGFLEFFPFVNKFEYVTHFYAFAEGKIVHLHVYYKIVTGESNTKNYILPLEIYLERESEKRLGVTIPSIELSRTIFMIRLYLKSGSLYGALLLLRDDDKYRGERDYLNLKSKPDILYIPDFIDDHLIDEMLDNIVNENLFKRFWLSYKVKNALKTSSRMSELNHFFYKIKDFSLRVANKLIFKRKKRAKKGLVLSICGLDGSGKSTAVENVGRLMKKNFDYKLVHLGRPAPTLFTLPFWLIFRLAERVKHSEKSAERSVESFLPNPNVSLLAAIRYCIIAIERKAAAIKAQAYSKNGYIVITDRYPSLEYGKMDSPRITKNTQKSCIYNFLHNIERKYYEAIPASNFSVKLNIPVETAVYRNSIRVKPGKETDNEIRARYLVNSDFKPKTLELLDIDASQCIDAVRDEIVNIIFKELDNE</sequence>
<dbReference type="RefSeq" id="WP_013855788.1">
    <property type="nucleotide sequence ID" value="NZ_CP020534.1"/>
</dbReference>
<evidence type="ECO:0000313" key="1">
    <source>
        <dbReference type="EMBL" id="MBF4271870.1"/>
    </source>
</evidence>
<proteinExistence type="predicted"/>
<dbReference type="SUPFAM" id="SSF52540">
    <property type="entry name" value="P-loop containing nucleoside triphosphate hydrolases"/>
    <property type="match status" value="1"/>
</dbReference>
<evidence type="ECO:0008006" key="3">
    <source>
        <dbReference type="Google" id="ProtNLM"/>
    </source>
</evidence>
<gene>
    <name evidence="1" type="ORF">EAY07_07380</name>
</gene>
<dbReference type="EMBL" id="RDOM01000013">
    <property type="protein sequence ID" value="MBF4271870.1"/>
    <property type="molecule type" value="Genomic_DNA"/>
</dbReference>
<organism evidence="1 2">
    <name type="scientific">Vibrio anguillarum</name>
    <name type="common">Listonella anguillarum</name>
    <dbReference type="NCBI Taxonomy" id="55601"/>
    <lineage>
        <taxon>Bacteria</taxon>
        <taxon>Pseudomonadati</taxon>
        <taxon>Pseudomonadota</taxon>
        <taxon>Gammaproteobacteria</taxon>
        <taxon>Vibrionales</taxon>
        <taxon>Vibrionaceae</taxon>
        <taxon>Vibrio</taxon>
    </lineage>
</organism>
<evidence type="ECO:0000313" key="2">
    <source>
        <dbReference type="Proteomes" id="UP000722957"/>
    </source>
</evidence>
<dbReference type="Proteomes" id="UP000722957">
    <property type="component" value="Unassembled WGS sequence"/>
</dbReference>
<reference evidence="1 2" key="1">
    <citation type="journal article" date="2021" name="PeerJ">
        <title>Analysis of 44 Vibrio anguillarum genomes reveals high genetic diversity.</title>
        <authorList>
            <person name="Hansen M.J."/>
            <person name="Dalsgaard I."/>
        </authorList>
    </citation>
    <scope>NUCLEOTIDE SEQUENCE [LARGE SCALE GENOMIC DNA]</scope>
    <source>
        <strain evidence="1 2">17-16730-2A</strain>
    </source>
</reference>
<dbReference type="KEGG" id="vau:VANGNB10_cI2487c"/>
<dbReference type="Gene3D" id="3.40.50.300">
    <property type="entry name" value="P-loop containing nucleotide triphosphate hydrolases"/>
    <property type="match status" value="1"/>
</dbReference>
<name>A0A1Y0NYM7_VIBAN</name>
<dbReference type="InterPro" id="IPR027417">
    <property type="entry name" value="P-loop_NTPase"/>
</dbReference>
<protein>
    <recommendedName>
        <fullName evidence="3">Thymidylate kinase</fullName>
    </recommendedName>
</protein>
<comment type="caution">
    <text evidence="1">The sequence shown here is derived from an EMBL/GenBank/DDBJ whole genome shotgun (WGS) entry which is preliminary data.</text>
</comment>
<accession>A0A1Y0NYM7</accession>
<dbReference type="AlphaFoldDB" id="A0A1Y0NYM7"/>